<name>A0ACB6ZL98_THEGA</name>
<sequence length="408" mass="46539">MTSPFQSAPFEVIDYILSLTNPETVSSVSQTSRTLRIYIRDNIFLWKYLFAKYFDLPEEHHQSSNWRPQVQSRIQAKHTILAFFSAHIPGGELENAFKILVQVARSAPPGRGWSKNITWLDGILTNPALWPSHSPLTSTHPQLSQHSQSQSELQVLECDKVGRPGDRFKARTFVYDMRNYHRSNLYGPFMPRGSQNEPLQINYVHLRYLMNVLLNNLRDSHSDDARVWMKRGFENTRPMTAPPSPVDDDWAGVQGDWLRFVSWVGYEELEEYNWPDGELPDIADELDSSVFRNPWFTEAHAFLQVTMRVASIDPPSRRHPERKPTIHFEGNTLGGGTNEARVHGTVHDEGGGVIRWCVSSIVGGEMRWHTEGVQIGGVQSAAGWVGCWTSPAHETYDPAGPNWTYKLR</sequence>
<protein>
    <submittedName>
        <fullName evidence="1">Uncharacterized protein</fullName>
    </submittedName>
</protein>
<dbReference type="EMBL" id="MU117985">
    <property type="protein sequence ID" value="KAF9650451.1"/>
    <property type="molecule type" value="Genomic_DNA"/>
</dbReference>
<keyword evidence="2" id="KW-1185">Reference proteome</keyword>
<gene>
    <name evidence="1" type="ORF">BDM02DRAFT_3268018</name>
</gene>
<comment type="caution">
    <text evidence="1">The sequence shown here is derived from an EMBL/GenBank/DDBJ whole genome shotgun (WGS) entry which is preliminary data.</text>
</comment>
<evidence type="ECO:0000313" key="2">
    <source>
        <dbReference type="Proteomes" id="UP000886501"/>
    </source>
</evidence>
<reference evidence="1" key="1">
    <citation type="submission" date="2019-10" db="EMBL/GenBank/DDBJ databases">
        <authorList>
            <consortium name="DOE Joint Genome Institute"/>
            <person name="Kuo A."/>
            <person name="Miyauchi S."/>
            <person name="Kiss E."/>
            <person name="Drula E."/>
            <person name="Kohler A."/>
            <person name="Sanchez-Garcia M."/>
            <person name="Andreopoulos B."/>
            <person name="Barry K.W."/>
            <person name="Bonito G."/>
            <person name="Buee M."/>
            <person name="Carver A."/>
            <person name="Chen C."/>
            <person name="Cichocki N."/>
            <person name="Clum A."/>
            <person name="Culley D."/>
            <person name="Crous P.W."/>
            <person name="Fauchery L."/>
            <person name="Girlanda M."/>
            <person name="Hayes R."/>
            <person name="Keri Z."/>
            <person name="Labutti K."/>
            <person name="Lipzen A."/>
            <person name="Lombard V."/>
            <person name="Magnuson J."/>
            <person name="Maillard F."/>
            <person name="Morin E."/>
            <person name="Murat C."/>
            <person name="Nolan M."/>
            <person name="Ohm R."/>
            <person name="Pangilinan J."/>
            <person name="Pereira M."/>
            <person name="Perotto S."/>
            <person name="Peter M."/>
            <person name="Riley R."/>
            <person name="Sitrit Y."/>
            <person name="Stielow B."/>
            <person name="Szollosi G."/>
            <person name="Zifcakova L."/>
            <person name="Stursova M."/>
            <person name="Spatafora J.W."/>
            <person name="Tedersoo L."/>
            <person name="Vaario L.-M."/>
            <person name="Yamada A."/>
            <person name="Yan M."/>
            <person name="Wang P."/>
            <person name="Xu J."/>
            <person name="Bruns T."/>
            <person name="Baldrian P."/>
            <person name="Vilgalys R."/>
            <person name="Henrissat B."/>
            <person name="Grigoriev I.V."/>
            <person name="Hibbett D."/>
            <person name="Nagy L.G."/>
            <person name="Martin F.M."/>
        </authorList>
    </citation>
    <scope>NUCLEOTIDE SEQUENCE</scope>
    <source>
        <strain evidence="1">P2</strain>
    </source>
</reference>
<reference evidence="1" key="2">
    <citation type="journal article" date="2020" name="Nat. Commun.">
        <title>Large-scale genome sequencing of mycorrhizal fungi provides insights into the early evolution of symbiotic traits.</title>
        <authorList>
            <person name="Miyauchi S."/>
            <person name="Kiss E."/>
            <person name="Kuo A."/>
            <person name="Drula E."/>
            <person name="Kohler A."/>
            <person name="Sanchez-Garcia M."/>
            <person name="Morin E."/>
            <person name="Andreopoulos B."/>
            <person name="Barry K.W."/>
            <person name="Bonito G."/>
            <person name="Buee M."/>
            <person name="Carver A."/>
            <person name="Chen C."/>
            <person name="Cichocki N."/>
            <person name="Clum A."/>
            <person name="Culley D."/>
            <person name="Crous P.W."/>
            <person name="Fauchery L."/>
            <person name="Girlanda M."/>
            <person name="Hayes R.D."/>
            <person name="Keri Z."/>
            <person name="LaButti K."/>
            <person name="Lipzen A."/>
            <person name="Lombard V."/>
            <person name="Magnuson J."/>
            <person name="Maillard F."/>
            <person name="Murat C."/>
            <person name="Nolan M."/>
            <person name="Ohm R.A."/>
            <person name="Pangilinan J."/>
            <person name="Pereira M.F."/>
            <person name="Perotto S."/>
            <person name="Peter M."/>
            <person name="Pfister S."/>
            <person name="Riley R."/>
            <person name="Sitrit Y."/>
            <person name="Stielow J.B."/>
            <person name="Szollosi G."/>
            <person name="Zifcakova L."/>
            <person name="Stursova M."/>
            <person name="Spatafora J.W."/>
            <person name="Tedersoo L."/>
            <person name="Vaario L.M."/>
            <person name="Yamada A."/>
            <person name="Yan M."/>
            <person name="Wang P."/>
            <person name="Xu J."/>
            <person name="Bruns T."/>
            <person name="Baldrian P."/>
            <person name="Vilgalys R."/>
            <person name="Dunand C."/>
            <person name="Henrissat B."/>
            <person name="Grigoriev I.V."/>
            <person name="Hibbett D."/>
            <person name="Nagy L.G."/>
            <person name="Martin F.M."/>
        </authorList>
    </citation>
    <scope>NUCLEOTIDE SEQUENCE</scope>
    <source>
        <strain evidence="1">P2</strain>
    </source>
</reference>
<dbReference type="Proteomes" id="UP000886501">
    <property type="component" value="Unassembled WGS sequence"/>
</dbReference>
<proteinExistence type="predicted"/>
<evidence type="ECO:0000313" key="1">
    <source>
        <dbReference type="EMBL" id="KAF9650451.1"/>
    </source>
</evidence>
<accession>A0ACB6ZL98</accession>
<organism evidence="1 2">
    <name type="scientific">Thelephora ganbajun</name>
    <name type="common">Ganba fungus</name>
    <dbReference type="NCBI Taxonomy" id="370292"/>
    <lineage>
        <taxon>Eukaryota</taxon>
        <taxon>Fungi</taxon>
        <taxon>Dikarya</taxon>
        <taxon>Basidiomycota</taxon>
        <taxon>Agaricomycotina</taxon>
        <taxon>Agaricomycetes</taxon>
        <taxon>Thelephorales</taxon>
        <taxon>Thelephoraceae</taxon>
        <taxon>Thelephora</taxon>
    </lineage>
</organism>